<feature type="compositionally biased region" description="Low complexity" evidence="9">
    <location>
        <begin position="682"/>
        <end position="695"/>
    </location>
</feature>
<evidence type="ECO:0000256" key="4">
    <source>
        <dbReference type="ARBA" id="ARBA00020733"/>
    </source>
</evidence>
<feature type="compositionally biased region" description="Pro residues" evidence="9">
    <location>
        <begin position="763"/>
        <end position="773"/>
    </location>
</feature>
<evidence type="ECO:0000256" key="2">
    <source>
        <dbReference type="ARBA" id="ARBA00004496"/>
    </source>
</evidence>
<feature type="compositionally biased region" description="Polar residues" evidence="9">
    <location>
        <begin position="141"/>
        <end position="159"/>
    </location>
</feature>
<feature type="compositionally biased region" description="Acidic residues" evidence="9">
    <location>
        <begin position="402"/>
        <end position="430"/>
    </location>
</feature>
<feature type="region of interest" description="Disordered" evidence="9">
    <location>
        <begin position="381"/>
        <end position="432"/>
    </location>
</feature>
<comment type="similarity">
    <text evidence="3 8">Belongs to the NST1 family.</text>
</comment>
<feature type="compositionally biased region" description="Basic residues" evidence="9">
    <location>
        <begin position="499"/>
        <end position="508"/>
    </location>
</feature>
<evidence type="ECO:0000256" key="1">
    <source>
        <dbReference type="ARBA" id="ARBA00002545"/>
    </source>
</evidence>
<evidence type="ECO:0000256" key="9">
    <source>
        <dbReference type="SAM" id="MobiDB-lite"/>
    </source>
</evidence>
<feature type="compositionally biased region" description="Polar residues" evidence="9">
    <location>
        <begin position="648"/>
        <end position="662"/>
    </location>
</feature>
<dbReference type="InterPro" id="IPR051195">
    <property type="entry name" value="Fungal_stress_NST1"/>
</dbReference>
<dbReference type="GO" id="GO:0005737">
    <property type="term" value="C:cytoplasm"/>
    <property type="evidence" value="ECO:0007669"/>
    <property type="project" value="UniProtKB-SubCell"/>
</dbReference>
<comment type="function">
    <text evidence="1 8">May act as a negative regulator of salt tolerance.</text>
</comment>
<reference evidence="10 11" key="1">
    <citation type="submission" date="2017-06" db="EMBL/GenBank/DDBJ databases">
        <title>Draft genome sequence of a variant of Elsinoe murrayae.</title>
        <authorList>
            <person name="Cheng Q."/>
        </authorList>
    </citation>
    <scope>NUCLEOTIDE SEQUENCE [LARGE SCALE GENOMIC DNA]</scope>
    <source>
        <strain evidence="10 11">CQ-2017a</strain>
    </source>
</reference>
<dbReference type="STRING" id="2082308.A0A2K1QPY5"/>
<organism evidence="10 11">
    <name type="scientific">Sphaceloma murrayae</name>
    <dbReference type="NCBI Taxonomy" id="2082308"/>
    <lineage>
        <taxon>Eukaryota</taxon>
        <taxon>Fungi</taxon>
        <taxon>Dikarya</taxon>
        <taxon>Ascomycota</taxon>
        <taxon>Pezizomycotina</taxon>
        <taxon>Dothideomycetes</taxon>
        <taxon>Dothideomycetidae</taxon>
        <taxon>Myriangiales</taxon>
        <taxon>Elsinoaceae</taxon>
        <taxon>Sphaceloma</taxon>
    </lineage>
</organism>
<evidence type="ECO:0000256" key="3">
    <source>
        <dbReference type="ARBA" id="ARBA00007112"/>
    </source>
</evidence>
<dbReference type="InParanoid" id="A0A2K1QPY5"/>
<keyword evidence="11" id="KW-1185">Reference proteome</keyword>
<comment type="subcellular location">
    <subcellularLocation>
        <location evidence="2 8">Cytoplasm</location>
    </subcellularLocation>
</comment>
<evidence type="ECO:0000256" key="7">
    <source>
        <dbReference type="ARBA" id="ARBA00023054"/>
    </source>
</evidence>
<feature type="compositionally biased region" description="Basic and acidic residues" evidence="9">
    <location>
        <begin position="478"/>
        <end position="498"/>
    </location>
</feature>
<evidence type="ECO:0000313" key="10">
    <source>
        <dbReference type="EMBL" id="PNS17146.1"/>
    </source>
</evidence>
<dbReference type="PANTHER" id="PTHR31780">
    <property type="entry name" value="STRESS RESPONSE PROTEIN NST1-RELATED"/>
    <property type="match status" value="1"/>
</dbReference>
<keyword evidence="6 8" id="KW-0346">Stress response</keyword>
<accession>A0A2K1QPY5</accession>
<feature type="region of interest" description="Disordered" evidence="9">
    <location>
        <begin position="1101"/>
        <end position="1121"/>
    </location>
</feature>
<feature type="compositionally biased region" description="Low complexity" evidence="9">
    <location>
        <begin position="711"/>
        <end position="724"/>
    </location>
</feature>
<name>A0A2K1QPY5_9PEZI</name>
<sequence>MSQAPPVNGVLTARGPVGGNRKKQKRRAKLAAKQNDSNMNAGGSHDDPHSQPAYSPPPNGYDQEYTSQQPYDDQYDYSSEESDEPIVYDRHYQHMPNGQMMDPPSLPRNKKKKRKNKGHASDLLPPSSYHNHAPLPPSLPTMPSQRSKSSKDSIWNTSTQEERERIKEFWLSLSEDKRKDLLRIEKNAVLTKMKEQQKHSCSCTVCGRKRIAIEEELEVLYDAYYDELAQYANHQDDVGVSMLDTGRAPLPHPHAHALPPRPLNTPAASHHRTSRVQEILDDADQAYSDEEDEEVYSDEEEETYSDEEDYETDLPHGFGSGFFDFGQNLQVKGGSFITDMLTHLHGRLNNLPDGILTVADDLLKNDGRKFIEMMESLAERRMQREQEVEYASHQPAHHGEPPLDDEDDYDEEDDYDSQDEYDDDEEEDEMGGMTEAQRMEEGRRMFQIFAARMFEQRVLTAYREKVAAERQERLIMELEEEDKAKSQKDAQRAKNAEKKKNKKLAQKHAKNEEKLKREAEERAKKEAEEAEERRKAEEARIKRDEQKRKKDELKRQQDEERARKEAERLKRLAEERERQQEAERKAREQKAQEKRQRDEAKRKEREQREAQEKTAREQKALEEKLKKEQELKAKSDRRASEAKPAPAQPSQILKRPSQSNQVAVPPALVSRKSATALPSPHIPIATPAIPKAATPGVRTRRSSEQEPQHTPPKATTAPTGPSKTRSPLTTQDAPAQQAPKTILQNPHKQRPAVQLPQPASHQGPPPGMHPPFPGAGGFGNMGFPTFGAQGVPPHQRTGPQFPHQPPPPGPFRGFPSNNLPPVSTGFGSLPSGGRGFGGDAAPPPGFAPQVPGLGSHAAPGMPSSRAAGSHSRQQSADLDRSPPAHAQPISRPAPIQRPSSVRPSAEHHESGEIDDLSRHLGSRALLDDGDDPLPPAAELRRTSNPIGAPRNPHMGFNNSSLFSAPPNSFGGPPGNWPSPSPGAFGPSSGLSTPNWGGPLGSGSWSTSSFGPLNVTPRPANRSRAIRLAICHACRQLTSPGNEYHDVSLILQQISRDSFVDVPPTLKEIEDICETEGDSTNGGGLLHVRHSGPNFAVKFEMEPSSSTAGRPNGGSLGEIGSPVPGNSVPAAFGRGFGSIGGVASPGAF</sequence>
<evidence type="ECO:0000256" key="5">
    <source>
        <dbReference type="ARBA" id="ARBA00022490"/>
    </source>
</evidence>
<gene>
    <name evidence="10" type="ORF">CAC42_7200</name>
</gene>
<feature type="region of interest" description="Disordered" evidence="9">
    <location>
        <begin position="286"/>
        <end position="307"/>
    </location>
</feature>
<protein>
    <recommendedName>
        <fullName evidence="4 8">Stress response protein NST1</fullName>
    </recommendedName>
</protein>
<feature type="region of interest" description="Disordered" evidence="9">
    <location>
        <begin position="478"/>
        <end position="999"/>
    </location>
</feature>
<proteinExistence type="inferred from homology"/>
<evidence type="ECO:0000256" key="6">
    <source>
        <dbReference type="ARBA" id="ARBA00023016"/>
    </source>
</evidence>
<dbReference type="EMBL" id="NKHZ01000052">
    <property type="protein sequence ID" value="PNS17146.1"/>
    <property type="molecule type" value="Genomic_DNA"/>
</dbReference>
<dbReference type="OrthoDB" id="21629at2759"/>
<comment type="caution">
    <text evidence="10">The sequence shown here is derived from an EMBL/GenBank/DDBJ whole genome shotgun (WGS) entry which is preliminary data.</text>
</comment>
<keyword evidence="7 8" id="KW-0175">Coiled coil</keyword>
<feature type="compositionally biased region" description="Basic residues" evidence="9">
    <location>
        <begin position="20"/>
        <end position="30"/>
    </location>
</feature>
<evidence type="ECO:0000256" key="8">
    <source>
        <dbReference type="RuleBase" id="RU049441"/>
    </source>
</evidence>
<evidence type="ECO:0000313" key="11">
    <source>
        <dbReference type="Proteomes" id="UP000243797"/>
    </source>
</evidence>
<feature type="compositionally biased region" description="Basic residues" evidence="9">
    <location>
        <begin position="108"/>
        <end position="118"/>
    </location>
</feature>
<feature type="region of interest" description="Disordered" evidence="9">
    <location>
        <begin position="1"/>
        <end position="159"/>
    </location>
</feature>
<feature type="region of interest" description="Disordered" evidence="9">
    <location>
        <begin position="254"/>
        <end position="274"/>
    </location>
</feature>
<keyword evidence="5 8" id="KW-0963">Cytoplasm</keyword>
<dbReference type="Proteomes" id="UP000243797">
    <property type="component" value="Unassembled WGS sequence"/>
</dbReference>
<dbReference type="PANTHER" id="PTHR31780:SF10">
    <property type="entry name" value="LD36051P"/>
    <property type="match status" value="1"/>
</dbReference>
<dbReference type="AlphaFoldDB" id="A0A2K1QPY5"/>
<feature type="compositionally biased region" description="Basic and acidic residues" evidence="9">
    <location>
        <begin position="904"/>
        <end position="918"/>
    </location>
</feature>
<dbReference type="Pfam" id="PF13945">
    <property type="entry name" value="NST1"/>
    <property type="match status" value="1"/>
</dbReference>
<feature type="compositionally biased region" description="Acidic residues" evidence="9">
    <location>
        <begin position="73"/>
        <end position="86"/>
    </location>
</feature>
<dbReference type="InterPro" id="IPR025279">
    <property type="entry name" value="NST1"/>
</dbReference>
<feature type="compositionally biased region" description="Polar residues" evidence="9">
    <location>
        <begin position="725"/>
        <end position="746"/>
    </location>
</feature>
<feature type="compositionally biased region" description="Basic and acidic residues" evidence="9">
    <location>
        <begin position="509"/>
        <end position="641"/>
    </location>
</feature>